<comment type="caution">
    <text evidence="2">The sequence shown here is derived from an EMBL/GenBank/DDBJ whole genome shotgun (WGS) entry which is preliminary data.</text>
</comment>
<dbReference type="Proteomes" id="UP000015453">
    <property type="component" value="Unassembled WGS sequence"/>
</dbReference>
<name>S8CHE9_9LAMI</name>
<evidence type="ECO:0000313" key="2">
    <source>
        <dbReference type="EMBL" id="EPS66359.1"/>
    </source>
</evidence>
<feature type="region of interest" description="Disordered" evidence="1">
    <location>
        <begin position="1"/>
        <end position="24"/>
    </location>
</feature>
<dbReference type="OrthoDB" id="1741452at2759"/>
<dbReference type="EMBL" id="AUSU01003718">
    <property type="protein sequence ID" value="EPS66359.1"/>
    <property type="molecule type" value="Genomic_DNA"/>
</dbReference>
<sequence length="94" mass="10321">EEDDEERAAMLVADDSEGVESKESLSPLWSPNMMVDYVARRLVKGDILAKIDAARDVRRLVRRSSSSNSKTAVRGRFAAAGVIEPLVSMLHGSF</sequence>
<organism evidence="2 3">
    <name type="scientific">Genlisea aurea</name>
    <dbReference type="NCBI Taxonomy" id="192259"/>
    <lineage>
        <taxon>Eukaryota</taxon>
        <taxon>Viridiplantae</taxon>
        <taxon>Streptophyta</taxon>
        <taxon>Embryophyta</taxon>
        <taxon>Tracheophyta</taxon>
        <taxon>Spermatophyta</taxon>
        <taxon>Magnoliopsida</taxon>
        <taxon>eudicotyledons</taxon>
        <taxon>Gunneridae</taxon>
        <taxon>Pentapetalae</taxon>
        <taxon>asterids</taxon>
        <taxon>lamiids</taxon>
        <taxon>Lamiales</taxon>
        <taxon>Lentibulariaceae</taxon>
        <taxon>Genlisea</taxon>
    </lineage>
</organism>
<reference evidence="2 3" key="1">
    <citation type="journal article" date="2013" name="BMC Genomics">
        <title>The miniature genome of a carnivorous plant Genlisea aurea contains a low number of genes and short non-coding sequences.</title>
        <authorList>
            <person name="Leushkin E.V."/>
            <person name="Sutormin R.A."/>
            <person name="Nabieva E.R."/>
            <person name="Penin A.A."/>
            <person name="Kondrashov A.S."/>
            <person name="Logacheva M.D."/>
        </authorList>
    </citation>
    <scope>NUCLEOTIDE SEQUENCE [LARGE SCALE GENOMIC DNA]</scope>
</reference>
<feature type="non-terminal residue" evidence="2">
    <location>
        <position position="94"/>
    </location>
</feature>
<feature type="non-terminal residue" evidence="2">
    <location>
        <position position="1"/>
    </location>
</feature>
<accession>S8CHE9</accession>
<proteinExistence type="predicted"/>
<protein>
    <submittedName>
        <fullName evidence="2">Uncharacterized protein</fullName>
    </submittedName>
</protein>
<keyword evidence="3" id="KW-1185">Reference proteome</keyword>
<evidence type="ECO:0000256" key="1">
    <source>
        <dbReference type="SAM" id="MobiDB-lite"/>
    </source>
</evidence>
<gene>
    <name evidence="2" type="ORF">M569_08419</name>
</gene>
<dbReference type="AlphaFoldDB" id="S8CHE9"/>
<evidence type="ECO:0000313" key="3">
    <source>
        <dbReference type="Proteomes" id="UP000015453"/>
    </source>
</evidence>